<feature type="domain" description="PurM-like N-terminal" evidence="3">
    <location>
        <begin position="37"/>
        <end position="142"/>
    </location>
</feature>
<comment type="similarity">
    <text evidence="1">Belongs to the HypE family.</text>
</comment>
<dbReference type="InterPro" id="IPR036921">
    <property type="entry name" value="PurM-like_N_sf"/>
</dbReference>
<reference evidence="5 6" key="1">
    <citation type="journal article" date="2021" name="Sci. Rep.">
        <title>The distribution of antibiotic resistance genes in chicken gut microbiota commensals.</title>
        <authorList>
            <person name="Juricova H."/>
            <person name="Matiasovicova J."/>
            <person name="Kubasova T."/>
            <person name="Cejkova D."/>
            <person name="Rychlik I."/>
        </authorList>
    </citation>
    <scope>NUCLEOTIDE SEQUENCE [LARGE SCALE GENOMIC DNA]</scope>
    <source>
        <strain evidence="5 6">An431b</strain>
    </source>
</reference>
<dbReference type="RefSeq" id="WP_205133652.1">
    <property type="nucleotide sequence ID" value="NZ_JACSNT010000007.1"/>
</dbReference>
<dbReference type="CDD" id="cd06061">
    <property type="entry name" value="PurM-like1"/>
    <property type="match status" value="1"/>
</dbReference>
<dbReference type="Pfam" id="PF02769">
    <property type="entry name" value="AIRS_C"/>
    <property type="match status" value="1"/>
</dbReference>
<comment type="caution">
    <text evidence="5">The sequence shown here is derived from an EMBL/GenBank/DDBJ whole genome shotgun (WGS) entry which is preliminary data.</text>
</comment>
<dbReference type="PANTHER" id="PTHR30303:SF4">
    <property type="entry name" value="HYDROGENASE EXPRESSION_FORMATION PROTEIN HYPE"/>
    <property type="match status" value="1"/>
</dbReference>
<dbReference type="PIRSF" id="PIRSF005644">
    <property type="entry name" value="Hdrgns_mtr_HypE"/>
    <property type="match status" value="1"/>
</dbReference>
<dbReference type="EMBL" id="JACSNV010000007">
    <property type="protein sequence ID" value="MBM6877812.1"/>
    <property type="molecule type" value="Genomic_DNA"/>
</dbReference>
<dbReference type="SUPFAM" id="SSF56042">
    <property type="entry name" value="PurM C-terminal domain-like"/>
    <property type="match status" value="1"/>
</dbReference>
<gene>
    <name evidence="5" type="ORF">H9X83_06510</name>
</gene>
<dbReference type="InterPro" id="IPR010918">
    <property type="entry name" value="PurM-like_C_dom"/>
</dbReference>
<keyword evidence="6" id="KW-1185">Reference proteome</keyword>
<protein>
    <submittedName>
        <fullName evidence="5">AIR synthase</fullName>
    </submittedName>
</protein>
<evidence type="ECO:0000313" key="5">
    <source>
        <dbReference type="EMBL" id="MBM6877812.1"/>
    </source>
</evidence>
<sequence length="339" mass="36506">MFEIGKIPPQILEKMVLYPVTHTKVHREDIVVRPKTGEDCSAMDPAGELCVFSTDPITGATKDAGYLAVHINCNDVYSAGAEPVGILMTVLLPAGSDEQMLESLMQGVLTAAAELGIEVLGGHTEVTDAVVKPVISATVIGKTRNRNMVCTGGAQEGQDVIMTKWAGLEGTAIIAQEQEEALLRCLPREMVEKARGLRGFLSVGRESRIAMEHGATAMHDATEGGILGAVWEVAECSEKGVAVFADKIPILEETKAICQKADIDPLRLISSGTMIIAAFDGEELVRKLEEAGIEAAVIGRITKEGKTMVREGREEPLEQPQSDELYRAVVPMREKEEAK</sequence>
<evidence type="ECO:0000256" key="2">
    <source>
        <dbReference type="SAM" id="MobiDB-lite"/>
    </source>
</evidence>
<name>A0ABS2GB19_9FIRM</name>
<dbReference type="PANTHER" id="PTHR30303">
    <property type="entry name" value="HYDROGENASE ISOENZYMES FORMATION PROTEIN HYPE"/>
    <property type="match status" value="1"/>
</dbReference>
<dbReference type="InterPro" id="IPR011854">
    <property type="entry name" value="HypE"/>
</dbReference>
<feature type="region of interest" description="Disordered" evidence="2">
    <location>
        <begin position="311"/>
        <end position="339"/>
    </location>
</feature>
<accession>A0ABS2GB19</accession>
<dbReference type="Gene3D" id="3.90.650.10">
    <property type="entry name" value="PurM-like C-terminal domain"/>
    <property type="match status" value="1"/>
</dbReference>
<organism evidence="5 6">
    <name type="scientific">Anaerotignum lactatifermentans</name>
    <dbReference type="NCBI Taxonomy" id="160404"/>
    <lineage>
        <taxon>Bacteria</taxon>
        <taxon>Bacillati</taxon>
        <taxon>Bacillota</taxon>
        <taxon>Clostridia</taxon>
        <taxon>Lachnospirales</taxon>
        <taxon>Anaerotignaceae</taxon>
        <taxon>Anaerotignum</taxon>
    </lineage>
</organism>
<dbReference type="Gene3D" id="3.30.1330.10">
    <property type="entry name" value="PurM-like, N-terminal domain"/>
    <property type="match status" value="1"/>
</dbReference>
<dbReference type="Pfam" id="PF00586">
    <property type="entry name" value="AIRS"/>
    <property type="match status" value="1"/>
</dbReference>
<dbReference type="InterPro" id="IPR016188">
    <property type="entry name" value="PurM-like_N"/>
</dbReference>
<evidence type="ECO:0000259" key="4">
    <source>
        <dbReference type="Pfam" id="PF02769"/>
    </source>
</evidence>
<evidence type="ECO:0000256" key="1">
    <source>
        <dbReference type="ARBA" id="ARBA00006243"/>
    </source>
</evidence>
<proteinExistence type="inferred from homology"/>
<dbReference type="Proteomes" id="UP000729290">
    <property type="component" value="Unassembled WGS sequence"/>
</dbReference>
<evidence type="ECO:0000313" key="6">
    <source>
        <dbReference type="Proteomes" id="UP000729290"/>
    </source>
</evidence>
<evidence type="ECO:0000259" key="3">
    <source>
        <dbReference type="Pfam" id="PF00586"/>
    </source>
</evidence>
<dbReference type="InterPro" id="IPR036676">
    <property type="entry name" value="PurM-like_C_sf"/>
</dbReference>
<feature type="domain" description="PurM-like C-terminal" evidence="4">
    <location>
        <begin position="155"/>
        <end position="307"/>
    </location>
</feature>
<dbReference type="SUPFAM" id="SSF55326">
    <property type="entry name" value="PurM N-terminal domain-like"/>
    <property type="match status" value="1"/>
</dbReference>